<sequence>MQSIADYFNLRKEFVSFKMYHRNMPNEIVHLILEPVHYICLLFLVNNFLPPVDGSGVNLSVIINMVYMISYLFMEIPAGILYMPFMGLWYYVAVYILQKDEWILVLATLVTCWISLLLSHAYLEHKTPPYGPFFLQGFHGALFFIWLDLLFHFGYKPHLRGEIDALVASKDEKAQLLWVFRRSGMEESKAYALDVMGGLFCAICCLLYSSAAISLGGGQIRRTLDGLYGRKWKVGRHEVDIIYEFFKDSNGDSMVTVGLVCDGVHTKDGEYPVRPFSDEDYEVLFDDEYDEFMDEIQAQCDFLGVTDGDFIQIHPEVFDTISVSVGGQRLPLQTASMETYMHSVAPH</sequence>
<dbReference type="PANTHER" id="PTHR28026">
    <property type="entry name" value="DUF962 DOMAIN PROTEIN (AFU_ORTHOLOGUE AFUA_8G05310)"/>
    <property type="match status" value="1"/>
</dbReference>
<feature type="transmembrane region" description="Helical" evidence="1">
    <location>
        <begin position="191"/>
        <end position="213"/>
    </location>
</feature>
<dbReference type="GO" id="GO:0005783">
    <property type="term" value="C:endoplasmic reticulum"/>
    <property type="evidence" value="ECO:0007669"/>
    <property type="project" value="TreeGrafter"/>
</dbReference>
<dbReference type="EMBL" id="JABANM010031772">
    <property type="protein sequence ID" value="KAF4704018.1"/>
    <property type="molecule type" value="Genomic_DNA"/>
</dbReference>
<evidence type="ECO:0000313" key="3">
    <source>
        <dbReference type="Proteomes" id="UP000574390"/>
    </source>
</evidence>
<organism evidence="2 3">
    <name type="scientific">Perkinsus olseni</name>
    <name type="common">Perkinsus atlanticus</name>
    <dbReference type="NCBI Taxonomy" id="32597"/>
    <lineage>
        <taxon>Eukaryota</taxon>
        <taxon>Sar</taxon>
        <taxon>Alveolata</taxon>
        <taxon>Perkinsozoa</taxon>
        <taxon>Perkinsea</taxon>
        <taxon>Perkinsida</taxon>
        <taxon>Perkinsidae</taxon>
        <taxon>Perkinsus</taxon>
    </lineage>
</organism>
<dbReference type="Proteomes" id="UP000574390">
    <property type="component" value="Unassembled WGS sequence"/>
</dbReference>
<reference evidence="2 3" key="1">
    <citation type="submission" date="2020-04" db="EMBL/GenBank/DDBJ databases">
        <title>Perkinsus olseni comparative genomics.</title>
        <authorList>
            <person name="Bogema D.R."/>
        </authorList>
    </citation>
    <scope>NUCLEOTIDE SEQUENCE [LARGE SCALE GENOMIC DNA]</scope>
    <source>
        <strain evidence="2">ATCC PRA-205</strain>
    </source>
</reference>
<evidence type="ECO:0000313" key="2">
    <source>
        <dbReference type="EMBL" id="KAF4704018.1"/>
    </source>
</evidence>
<comment type="caution">
    <text evidence="2">The sequence shown here is derived from an EMBL/GenBank/DDBJ whole genome shotgun (WGS) entry which is preliminary data.</text>
</comment>
<feature type="transmembrane region" description="Helical" evidence="1">
    <location>
        <begin position="104"/>
        <end position="123"/>
    </location>
</feature>
<dbReference type="GO" id="GO:0016020">
    <property type="term" value="C:membrane"/>
    <property type="evidence" value="ECO:0007669"/>
    <property type="project" value="GOC"/>
</dbReference>
<dbReference type="PANTHER" id="PTHR28026:SF9">
    <property type="entry name" value="2-HYDROXY-PALMITIC ACID DIOXYGENASE MPO1"/>
    <property type="match status" value="1"/>
</dbReference>
<name>A0A7J6Q6U5_PEROL</name>
<feature type="transmembrane region" description="Helical" evidence="1">
    <location>
        <begin position="80"/>
        <end position="97"/>
    </location>
</feature>
<proteinExistence type="predicted"/>
<evidence type="ECO:0000256" key="1">
    <source>
        <dbReference type="SAM" id="Phobius"/>
    </source>
</evidence>
<protein>
    <submittedName>
        <fullName evidence="2">Uncharacterized protein</fullName>
    </submittedName>
</protein>
<dbReference type="AlphaFoldDB" id="A0A7J6Q6U5"/>
<gene>
    <name evidence="2" type="ORF">FOZ62_020842</name>
</gene>
<dbReference type="GO" id="GO:0046521">
    <property type="term" value="P:sphingoid catabolic process"/>
    <property type="evidence" value="ECO:0007669"/>
    <property type="project" value="TreeGrafter"/>
</dbReference>
<keyword evidence="1" id="KW-0472">Membrane</keyword>
<keyword evidence="1" id="KW-0812">Transmembrane</keyword>
<feature type="transmembrane region" description="Helical" evidence="1">
    <location>
        <begin position="28"/>
        <end position="49"/>
    </location>
</feature>
<dbReference type="InterPro" id="IPR009305">
    <property type="entry name" value="Mpo1-like"/>
</dbReference>
<keyword evidence="1" id="KW-1133">Transmembrane helix</keyword>
<accession>A0A7J6Q6U5</accession>
<feature type="transmembrane region" description="Helical" evidence="1">
    <location>
        <begin position="129"/>
        <end position="151"/>
    </location>
</feature>